<comment type="caution">
    <text evidence="1">The sequence shown here is derived from an EMBL/GenBank/DDBJ whole genome shotgun (WGS) entry which is preliminary data.</text>
</comment>
<dbReference type="AlphaFoldDB" id="X1S8J3"/>
<sequence length="276" mass="32474">EFQTAERGKLEKLLAVKRAKLVPQAFDEKGEVVPPFDELPDAKEYMRAWRALKQLEVAEETEARIFNDLWRFFSRYYDNGDFLTERRISSRDAKFCVPYNGEEVLLHWANCNQYYVKTSERFTDYRFTAGTYIVWFRLQRAEVPQNNVKGDKRYFVLRDGDSLAYDVETRTLVIHFEYRPITEEEEAHLLGIYNAQQTKSDRRKTLDRSVLCVALESEILNGLNAPDLKAHLAAVPEGKGFSMLGQHLNRYTAHNTMDYFVHKNLGKFLRRELDFF</sequence>
<dbReference type="EMBL" id="BARW01018900">
    <property type="protein sequence ID" value="GAI89377.1"/>
    <property type="molecule type" value="Genomic_DNA"/>
</dbReference>
<evidence type="ECO:0000313" key="1">
    <source>
        <dbReference type="EMBL" id="GAI89377.1"/>
    </source>
</evidence>
<name>X1S8J3_9ZZZZ</name>
<reference evidence="1" key="1">
    <citation type="journal article" date="2014" name="Front. Microbiol.">
        <title>High frequency of phylogenetically diverse reductive dehalogenase-homologous genes in deep subseafloor sedimentary metagenomes.</title>
        <authorList>
            <person name="Kawai M."/>
            <person name="Futagami T."/>
            <person name="Toyoda A."/>
            <person name="Takaki Y."/>
            <person name="Nishi S."/>
            <person name="Hori S."/>
            <person name="Arai W."/>
            <person name="Tsubouchi T."/>
            <person name="Morono Y."/>
            <person name="Uchiyama I."/>
            <person name="Ito T."/>
            <person name="Fujiyama A."/>
            <person name="Inagaki F."/>
            <person name="Takami H."/>
        </authorList>
    </citation>
    <scope>NUCLEOTIDE SEQUENCE</scope>
    <source>
        <strain evidence="1">Expedition CK06-06</strain>
    </source>
</reference>
<accession>X1S8J3</accession>
<protein>
    <submittedName>
        <fullName evidence="1">Uncharacterized protein</fullName>
    </submittedName>
</protein>
<feature type="non-terminal residue" evidence="1">
    <location>
        <position position="276"/>
    </location>
</feature>
<gene>
    <name evidence="1" type="ORF">S12H4_32259</name>
</gene>
<organism evidence="1">
    <name type="scientific">marine sediment metagenome</name>
    <dbReference type="NCBI Taxonomy" id="412755"/>
    <lineage>
        <taxon>unclassified sequences</taxon>
        <taxon>metagenomes</taxon>
        <taxon>ecological metagenomes</taxon>
    </lineage>
</organism>
<feature type="non-terminal residue" evidence="1">
    <location>
        <position position="1"/>
    </location>
</feature>
<proteinExistence type="predicted"/>